<feature type="transmembrane region" description="Helical" evidence="3">
    <location>
        <begin position="374"/>
        <end position="393"/>
    </location>
</feature>
<feature type="transmembrane region" description="Helical" evidence="3">
    <location>
        <begin position="405"/>
        <end position="422"/>
    </location>
</feature>
<dbReference type="EMBL" id="PHAO01000001">
    <property type="protein sequence ID" value="PKN02497.1"/>
    <property type="molecule type" value="Genomic_DNA"/>
</dbReference>
<evidence type="ECO:0000313" key="5">
    <source>
        <dbReference type="Proteomes" id="UP000233417"/>
    </source>
</evidence>
<dbReference type="PROSITE" id="PS50005">
    <property type="entry name" value="TPR"/>
    <property type="match status" value="1"/>
</dbReference>
<dbReference type="InterPro" id="IPR019734">
    <property type="entry name" value="TPR_rpt"/>
</dbReference>
<comment type="caution">
    <text evidence="4">The sequence shown here is derived from an EMBL/GenBank/DDBJ whole genome shotgun (WGS) entry which is preliminary data.</text>
</comment>
<feature type="transmembrane region" description="Helical" evidence="3">
    <location>
        <begin position="47"/>
        <end position="68"/>
    </location>
</feature>
<dbReference type="Pfam" id="PF13181">
    <property type="entry name" value="TPR_8"/>
    <property type="match status" value="1"/>
</dbReference>
<evidence type="ECO:0000256" key="1">
    <source>
        <dbReference type="PROSITE-ProRule" id="PRU00339"/>
    </source>
</evidence>
<gene>
    <name evidence="4" type="ORF">CVU76_00440</name>
</gene>
<dbReference type="SUPFAM" id="SSF48452">
    <property type="entry name" value="TPR-like"/>
    <property type="match status" value="1"/>
</dbReference>
<keyword evidence="3" id="KW-0472">Membrane</keyword>
<feature type="transmembrane region" description="Helical" evidence="3">
    <location>
        <begin position="428"/>
        <end position="443"/>
    </location>
</feature>
<dbReference type="Proteomes" id="UP000233417">
    <property type="component" value="Unassembled WGS sequence"/>
</dbReference>
<name>A0A2N2F2W3_9BACT</name>
<feature type="repeat" description="TPR" evidence="1">
    <location>
        <begin position="652"/>
        <end position="685"/>
    </location>
</feature>
<protein>
    <submittedName>
        <fullName evidence="4">Uncharacterized protein</fullName>
    </submittedName>
</protein>
<feature type="transmembrane region" description="Helical" evidence="3">
    <location>
        <begin position="190"/>
        <end position="210"/>
    </location>
</feature>
<feature type="transmembrane region" description="Helical" evidence="3">
    <location>
        <begin position="80"/>
        <end position="99"/>
    </location>
</feature>
<feature type="transmembrane region" description="Helical" evidence="3">
    <location>
        <begin position="270"/>
        <end position="288"/>
    </location>
</feature>
<feature type="region of interest" description="Disordered" evidence="2">
    <location>
        <begin position="744"/>
        <end position="764"/>
    </location>
</feature>
<dbReference type="AlphaFoldDB" id="A0A2N2F2W3"/>
<feature type="transmembrane region" description="Helical" evidence="3">
    <location>
        <begin position="478"/>
        <end position="497"/>
    </location>
</feature>
<feature type="transmembrane region" description="Helical" evidence="3">
    <location>
        <begin position="217"/>
        <end position="234"/>
    </location>
</feature>
<organism evidence="4 5">
    <name type="scientific">Candidatus Dojkabacteria bacterium HGW-Dojkabacteria-1</name>
    <dbReference type="NCBI Taxonomy" id="2013761"/>
    <lineage>
        <taxon>Bacteria</taxon>
        <taxon>Candidatus Dojkabacteria</taxon>
    </lineage>
</organism>
<evidence type="ECO:0000256" key="3">
    <source>
        <dbReference type="SAM" id="Phobius"/>
    </source>
</evidence>
<feature type="transmembrane region" description="Helical" evidence="3">
    <location>
        <begin position="145"/>
        <end position="170"/>
    </location>
</feature>
<keyword evidence="1" id="KW-0802">TPR repeat</keyword>
<feature type="transmembrane region" description="Helical" evidence="3">
    <location>
        <begin position="111"/>
        <end position="133"/>
    </location>
</feature>
<keyword evidence="3" id="KW-0812">Transmembrane</keyword>
<proteinExistence type="predicted"/>
<reference evidence="4 5" key="1">
    <citation type="journal article" date="2017" name="ISME J.">
        <title>Potential for microbial H2 and metal transformations associated with novel bacteria and archaea in deep terrestrial subsurface sediments.</title>
        <authorList>
            <person name="Hernsdorf A.W."/>
            <person name="Amano Y."/>
            <person name="Miyakawa K."/>
            <person name="Ise K."/>
            <person name="Suzuki Y."/>
            <person name="Anantharaman K."/>
            <person name="Probst A."/>
            <person name="Burstein D."/>
            <person name="Thomas B.C."/>
            <person name="Banfield J.F."/>
        </authorList>
    </citation>
    <scope>NUCLEOTIDE SEQUENCE [LARGE SCALE GENOMIC DNA]</scope>
    <source>
        <strain evidence="4">HGW-Dojkabacteria-1</strain>
    </source>
</reference>
<sequence>MLTNNSKTNVTSSGMDLSFFQRQFFYILLFFLPWFVLPLPWDPTESIRVTFFLIISAIVILLEVVKWIWDGKIAIYKSVLDKAFLLLFLSFIISTIFAIDRWGAVWGFDGRLGMGIISMSVFLTFIFLSRSFLNGKKYIVKSVEILMFGLSILIILSLISFFKVNIFGWIPIFKNFFVVGLPLTFYSKELVLIASGLILLSVYLVINYLREKKYQKVLLPFLAMVGGFLTIPMFSINQGIALPILIFVALAFTALLLFMKLEKSLRFLPALIGILAILSTVFAIGLQYDSFKDSLLGKSFEAVTPIQLASDISWSVSSRVIVEDFFRGLVGFGNESFPIAYSLFKPAAQSTLSLSNVSFITSSSEIFTTLATRGIIGVAIWILLGVVLIKTLISDLTTQNSEDSLVLSILQISTLVLYLGSFFVSYSFLLYFVFGIFALLSLMNRNIQSKNEEQFLLKFWAVNVGGVSQNIAKTINSVNWFLTSLIIVLVFAGLLGLGSKFVSLMYVARAEAFAAEETKKYTSEEEITLEVREEFFNNLISYYFRALKYDNSNPVANRKASTTAIEIMNVLSEIYQKSSEEEKSSILSEISSWKNTAIDLSREAITTSPYNYSNWYVRSSVYIGFLSIGLSDYSEDALFALQRCVNLNPLDFESYYRAGQIYMIKEDYEKALAAFDGGLRINGQHVPSLVLSARILSENGDVKTAVGYLEAAKRIMEVNKLQTDPMYESIVEALKEFNANSNQGSETLKEIGEDDLTEDLTPRD</sequence>
<dbReference type="Gene3D" id="1.25.40.10">
    <property type="entry name" value="Tetratricopeptide repeat domain"/>
    <property type="match status" value="1"/>
</dbReference>
<evidence type="ECO:0000256" key="2">
    <source>
        <dbReference type="SAM" id="MobiDB-lite"/>
    </source>
</evidence>
<feature type="transmembrane region" description="Helical" evidence="3">
    <location>
        <begin position="24"/>
        <end position="41"/>
    </location>
</feature>
<accession>A0A2N2F2W3</accession>
<keyword evidence="3" id="KW-1133">Transmembrane helix</keyword>
<dbReference type="InterPro" id="IPR011990">
    <property type="entry name" value="TPR-like_helical_dom_sf"/>
</dbReference>
<feature type="transmembrane region" description="Helical" evidence="3">
    <location>
        <begin position="240"/>
        <end position="258"/>
    </location>
</feature>
<evidence type="ECO:0000313" key="4">
    <source>
        <dbReference type="EMBL" id="PKN02497.1"/>
    </source>
</evidence>